<dbReference type="Proteomes" id="UP000822688">
    <property type="component" value="Chromosome 12"/>
</dbReference>
<protein>
    <submittedName>
        <fullName evidence="2">Uncharacterized protein</fullName>
    </submittedName>
</protein>
<evidence type="ECO:0000313" key="2">
    <source>
        <dbReference type="EMBL" id="KAG0555178.1"/>
    </source>
</evidence>
<gene>
    <name evidence="2" type="ORF">KC19_12G150300</name>
</gene>
<keyword evidence="1" id="KW-1133">Transmembrane helix</keyword>
<reference evidence="2" key="1">
    <citation type="submission" date="2020-06" db="EMBL/GenBank/DDBJ databases">
        <title>WGS assembly of Ceratodon purpureus strain R40.</title>
        <authorList>
            <person name="Carey S.B."/>
            <person name="Jenkins J."/>
            <person name="Shu S."/>
            <person name="Lovell J.T."/>
            <person name="Sreedasyam A."/>
            <person name="Maumus F."/>
            <person name="Tiley G.P."/>
            <person name="Fernandez-Pozo N."/>
            <person name="Barry K."/>
            <person name="Chen C."/>
            <person name="Wang M."/>
            <person name="Lipzen A."/>
            <person name="Daum C."/>
            <person name="Saski C.A."/>
            <person name="Payton A.C."/>
            <person name="Mcbreen J.C."/>
            <person name="Conrad R.E."/>
            <person name="Kollar L.M."/>
            <person name="Olsson S."/>
            <person name="Huttunen S."/>
            <person name="Landis J.B."/>
            <person name="Wickett N.J."/>
            <person name="Johnson M.G."/>
            <person name="Rensing S.A."/>
            <person name="Grimwood J."/>
            <person name="Schmutz J."/>
            <person name="Mcdaniel S.F."/>
        </authorList>
    </citation>
    <scope>NUCLEOTIDE SEQUENCE</scope>
    <source>
        <strain evidence="2">R40</strain>
    </source>
</reference>
<keyword evidence="1" id="KW-0812">Transmembrane</keyword>
<evidence type="ECO:0000313" key="3">
    <source>
        <dbReference type="Proteomes" id="UP000822688"/>
    </source>
</evidence>
<dbReference type="Gene3D" id="3.90.550.50">
    <property type="match status" value="1"/>
</dbReference>
<proteinExistence type="predicted"/>
<dbReference type="AlphaFoldDB" id="A0A8T0GBF6"/>
<keyword evidence="1" id="KW-0472">Membrane</keyword>
<sequence length="505" mass="56905">MLFSRNQLRGSGRKAFWSTILAISVFLGVGTTVWLSLVFSSHRSPCIADNHSNLAPPSVFWSPPYTTLSNEASFSAPPYVHPSLSNNGLAINHLVFGIAGAAQLWDRRKEFIKLWWRREEMRGFVWLEEAVKVQEGENVPPVQVSEDTSTFSYTHPLGHPSGIRLSRIVAETFRLGLPNVRWFVMGDDDTLFNTDNLLRVLSKYDPSEMWYIGSNSESHRQNDCFSHSMAYGGGGFAISYPLAEALAAMQDKCLERYPSLFGSDDRLHACITELGVPLTRESGFHQFDVFGNAHGLLASHPLTPFISMHHLELLDPIFPHMSALDGLRLLTKAMRTEPGSFLQQSIAYDHKRSLSFSISTGYVIQVFPEIILPRLLTRVETTFTAWNRDKAPLEFAFDTRPSVDSVCQKPYLFYLEDMQIDPSTSRVVTVYKRLQSVDEEKSKNLCWSKGLPPSQVESIRVVSERASQKFFSLPRRQCAKLLETKDRVLHINVGACMSGEVISTS</sequence>
<dbReference type="FunFam" id="3.90.550.50:FF:000026">
    <property type="entry name" value="Glycoprotein-N-acetylgalactosamine 3-beta-galactosyltransferase 1"/>
    <property type="match status" value="1"/>
</dbReference>
<comment type="caution">
    <text evidence="2">The sequence shown here is derived from an EMBL/GenBank/DDBJ whole genome shotgun (WGS) entry which is preliminary data.</text>
</comment>
<keyword evidence="3" id="KW-1185">Reference proteome</keyword>
<name>A0A8T0GBF6_CERPU</name>
<accession>A0A8T0GBF6</accession>
<dbReference type="Pfam" id="PF04646">
    <property type="entry name" value="DUF604"/>
    <property type="match status" value="1"/>
</dbReference>
<evidence type="ECO:0000256" key="1">
    <source>
        <dbReference type="SAM" id="Phobius"/>
    </source>
</evidence>
<dbReference type="PANTHER" id="PTHR10811">
    <property type="entry name" value="FRINGE-RELATED"/>
    <property type="match status" value="1"/>
</dbReference>
<feature type="transmembrane region" description="Helical" evidence="1">
    <location>
        <begin position="15"/>
        <end position="37"/>
    </location>
</feature>
<dbReference type="EMBL" id="CM026433">
    <property type="protein sequence ID" value="KAG0555178.1"/>
    <property type="molecule type" value="Genomic_DNA"/>
</dbReference>
<organism evidence="2 3">
    <name type="scientific">Ceratodon purpureus</name>
    <name type="common">Fire moss</name>
    <name type="synonym">Dicranum purpureum</name>
    <dbReference type="NCBI Taxonomy" id="3225"/>
    <lineage>
        <taxon>Eukaryota</taxon>
        <taxon>Viridiplantae</taxon>
        <taxon>Streptophyta</taxon>
        <taxon>Embryophyta</taxon>
        <taxon>Bryophyta</taxon>
        <taxon>Bryophytina</taxon>
        <taxon>Bryopsida</taxon>
        <taxon>Dicranidae</taxon>
        <taxon>Pseudoditrichales</taxon>
        <taxon>Ditrichaceae</taxon>
        <taxon>Ceratodon</taxon>
    </lineage>
</organism>
<dbReference type="InterPro" id="IPR006740">
    <property type="entry name" value="DUF604"/>
</dbReference>